<accession>A0A645EK74</accession>
<sequence length="150" mass="15707">MFGLRLPIDCAQRTKNGQPDHSTTGVDRASSTQGRAAPNIGSKKPPDMAITVTITVNGSVHQKRRRKSASSGLSSSSSPGITGSSAMPHFGQVPGPIWRISGCIGQVYSVPGAGALSAEAWLVCGARYRAGSVSNLPWHFALQNRYSCPA</sequence>
<feature type="compositionally biased region" description="Polar residues" evidence="1">
    <location>
        <begin position="13"/>
        <end position="34"/>
    </location>
</feature>
<organism evidence="2">
    <name type="scientific">bioreactor metagenome</name>
    <dbReference type="NCBI Taxonomy" id="1076179"/>
    <lineage>
        <taxon>unclassified sequences</taxon>
        <taxon>metagenomes</taxon>
        <taxon>ecological metagenomes</taxon>
    </lineage>
</organism>
<feature type="compositionally biased region" description="Low complexity" evidence="1">
    <location>
        <begin position="69"/>
        <end position="85"/>
    </location>
</feature>
<feature type="region of interest" description="Disordered" evidence="1">
    <location>
        <begin position="1"/>
        <end position="88"/>
    </location>
</feature>
<comment type="caution">
    <text evidence="2">The sequence shown here is derived from an EMBL/GenBank/DDBJ whole genome shotgun (WGS) entry which is preliminary data.</text>
</comment>
<dbReference type="AlphaFoldDB" id="A0A645EK74"/>
<reference evidence="2" key="1">
    <citation type="submission" date="2019-08" db="EMBL/GenBank/DDBJ databases">
        <authorList>
            <person name="Kucharzyk K."/>
            <person name="Murdoch R.W."/>
            <person name="Higgins S."/>
            <person name="Loffler F."/>
        </authorList>
    </citation>
    <scope>NUCLEOTIDE SEQUENCE</scope>
</reference>
<proteinExistence type="predicted"/>
<protein>
    <submittedName>
        <fullName evidence="2">Uncharacterized protein</fullName>
    </submittedName>
</protein>
<evidence type="ECO:0000256" key="1">
    <source>
        <dbReference type="SAM" id="MobiDB-lite"/>
    </source>
</evidence>
<gene>
    <name evidence="2" type="ORF">SDC9_149651</name>
</gene>
<evidence type="ECO:0000313" key="2">
    <source>
        <dbReference type="EMBL" id="MPN02435.1"/>
    </source>
</evidence>
<name>A0A645EK74_9ZZZZ</name>
<dbReference type="EMBL" id="VSSQ01048384">
    <property type="protein sequence ID" value="MPN02435.1"/>
    <property type="molecule type" value="Genomic_DNA"/>
</dbReference>